<dbReference type="EMBL" id="JADNYJ010000042">
    <property type="protein sequence ID" value="KAF8901355.1"/>
    <property type="molecule type" value="Genomic_DNA"/>
</dbReference>
<feature type="transmembrane region" description="Helical" evidence="1">
    <location>
        <begin position="208"/>
        <end position="232"/>
    </location>
</feature>
<keyword evidence="1" id="KW-0812">Transmembrane</keyword>
<proteinExistence type="predicted"/>
<protein>
    <submittedName>
        <fullName evidence="2">Uncharacterized protein</fullName>
    </submittedName>
</protein>
<dbReference type="GO" id="GO:0016020">
    <property type="term" value="C:membrane"/>
    <property type="evidence" value="ECO:0007669"/>
    <property type="project" value="TreeGrafter"/>
</dbReference>
<name>A0A9P5TNP7_GYMJU</name>
<feature type="transmembrane region" description="Helical" evidence="1">
    <location>
        <begin position="103"/>
        <end position="126"/>
    </location>
</feature>
<dbReference type="Proteomes" id="UP000724874">
    <property type="component" value="Unassembled WGS sequence"/>
</dbReference>
<dbReference type="PANTHER" id="PTHR12242:SF1">
    <property type="entry name" value="MYND-TYPE DOMAIN-CONTAINING PROTEIN"/>
    <property type="match status" value="1"/>
</dbReference>
<feature type="transmembrane region" description="Helical" evidence="1">
    <location>
        <begin position="170"/>
        <end position="188"/>
    </location>
</feature>
<keyword evidence="3" id="KW-1185">Reference proteome</keyword>
<organism evidence="2 3">
    <name type="scientific">Gymnopilus junonius</name>
    <name type="common">Spectacular rustgill mushroom</name>
    <name type="synonym">Gymnopilus spectabilis subsp. junonius</name>
    <dbReference type="NCBI Taxonomy" id="109634"/>
    <lineage>
        <taxon>Eukaryota</taxon>
        <taxon>Fungi</taxon>
        <taxon>Dikarya</taxon>
        <taxon>Basidiomycota</taxon>
        <taxon>Agaricomycotina</taxon>
        <taxon>Agaricomycetes</taxon>
        <taxon>Agaricomycetidae</taxon>
        <taxon>Agaricales</taxon>
        <taxon>Agaricineae</taxon>
        <taxon>Hymenogastraceae</taxon>
        <taxon>Gymnopilus</taxon>
    </lineage>
</organism>
<keyword evidence="1" id="KW-1133">Transmembrane helix</keyword>
<dbReference type="OrthoDB" id="419711at2759"/>
<evidence type="ECO:0000313" key="2">
    <source>
        <dbReference type="EMBL" id="KAF8901355.1"/>
    </source>
</evidence>
<keyword evidence="1" id="KW-0472">Membrane</keyword>
<dbReference type="AlphaFoldDB" id="A0A9P5TNP7"/>
<gene>
    <name evidence="2" type="ORF">CPB84DRAFT_1777647</name>
</gene>
<sequence>MANVEFDRQFKLVTSYLFSPTTLAAIRLLVAFYTLFVLVFLLVWEGVKDSGVQSFFSYFTNLTYVGICAYFWASGVQTLVYAQNLKSGKKAYLLQGWPRAFRYLHVRLLTTVITYPILVTIVYWALLSDPSTLASVYSSWSNISKHALNSVFALFEIICTDVPTMPWLDLLITIVILGGYLGIAYITHATQGFYTYEFLDPQKEGKILAAYIVGIAVGQVVVFLLVQGALSLRQRYTANKAMREAEPEKLYWGSGKVTESGSV</sequence>
<evidence type="ECO:0000256" key="1">
    <source>
        <dbReference type="SAM" id="Phobius"/>
    </source>
</evidence>
<reference evidence="2" key="1">
    <citation type="submission" date="2020-11" db="EMBL/GenBank/DDBJ databases">
        <authorList>
            <consortium name="DOE Joint Genome Institute"/>
            <person name="Ahrendt S."/>
            <person name="Riley R."/>
            <person name="Andreopoulos W."/>
            <person name="LaButti K."/>
            <person name="Pangilinan J."/>
            <person name="Ruiz-duenas F.J."/>
            <person name="Barrasa J.M."/>
            <person name="Sanchez-Garcia M."/>
            <person name="Camarero S."/>
            <person name="Miyauchi S."/>
            <person name="Serrano A."/>
            <person name="Linde D."/>
            <person name="Babiker R."/>
            <person name="Drula E."/>
            <person name="Ayuso-Fernandez I."/>
            <person name="Pacheco R."/>
            <person name="Padilla G."/>
            <person name="Ferreira P."/>
            <person name="Barriuso J."/>
            <person name="Kellner H."/>
            <person name="Castanera R."/>
            <person name="Alfaro M."/>
            <person name="Ramirez L."/>
            <person name="Pisabarro A.G."/>
            <person name="Kuo A."/>
            <person name="Tritt A."/>
            <person name="Lipzen A."/>
            <person name="He G."/>
            <person name="Yan M."/>
            <person name="Ng V."/>
            <person name="Cullen D."/>
            <person name="Martin F."/>
            <person name="Rosso M.-N."/>
            <person name="Henrissat B."/>
            <person name="Hibbett D."/>
            <person name="Martinez A.T."/>
            <person name="Grigoriev I.V."/>
        </authorList>
    </citation>
    <scope>NUCLEOTIDE SEQUENCE</scope>
    <source>
        <strain evidence="2">AH 44721</strain>
    </source>
</reference>
<evidence type="ECO:0000313" key="3">
    <source>
        <dbReference type="Proteomes" id="UP000724874"/>
    </source>
</evidence>
<feature type="transmembrane region" description="Helical" evidence="1">
    <location>
        <begin position="64"/>
        <end position="82"/>
    </location>
</feature>
<feature type="transmembrane region" description="Helical" evidence="1">
    <location>
        <begin position="21"/>
        <end position="44"/>
    </location>
</feature>
<comment type="caution">
    <text evidence="2">The sequence shown here is derived from an EMBL/GenBank/DDBJ whole genome shotgun (WGS) entry which is preliminary data.</text>
</comment>
<accession>A0A9P5TNP7</accession>
<dbReference type="PANTHER" id="PTHR12242">
    <property type="entry name" value="OS02G0130600 PROTEIN-RELATED"/>
    <property type="match status" value="1"/>
</dbReference>